<accession>A0A8J3GCR3</accession>
<reference evidence="10" key="2">
    <citation type="submission" date="2020-09" db="EMBL/GenBank/DDBJ databases">
        <authorList>
            <person name="Sun Q."/>
            <person name="Kim S."/>
        </authorList>
    </citation>
    <scope>NUCLEOTIDE SEQUENCE</scope>
    <source>
        <strain evidence="10">KCTC 12870</strain>
    </source>
</reference>
<evidence type="ECO:0000313" key="10">
    <source>
        <dbReference type="EMBL" id="GHB91233.1"/>
    </source>
</evidence>
<reference evidence="10" key="1">
    <citation type="journal article" date="2014" name="Int. J. Syst. Evol. Microbiol.">
        <title>Complete genome sequence of Corynebacterium casei LMG S-19264T (=DSM 44701T), isolated from a smear-ripened cheese.</title>
        <authorList>
            <consortium name="US DOE Joint Genome Institute (JGI-PGF)"/>
            <person name="Walter F."/>
            <person name="Albersmeier A."/>
            <person name="Kalinowski J."/>
            <person name="Ruckert C."/>
        </authorList>
    </citation>
    <scope>NUCLEOTIDE SEQUENCE</scope>
    <source>
        <strain evidence="10">KCTC 12870</strain>
    </source>
</reference>
<evidence type="ECO:0000256" key="2">
    <source>
        <dbReference type="ARBA" id="ARBA00005170"/>
    </source>
</evidence>
<evidence type="ECO:0000313" key="11">
    <source>
        <dbReference type="Proteomes" id="UP000642829"/>
    </source>
</evidence>
<dbReference type="RefSeq" id="WP_189511088.1">
    <property type="nucleotide sequence ID" value="NZ_BMXG01000001.1"/>
</dbReference>
<name>A0A8J3GCR3_9BACT</name>
<evidence type="ECO:0000256" key="9">
    <source>
        <dbReference type="PIRNR" id="PIRNR001332"/>
    </source>
</evidence>
<comment type="pathway">
    <text evidence="2 9">Polyol metabolism; (R,R)-butane-2,3-diol biosynthesis; (R,R)-butane-2,3-diol from pyruvate: step 2/3.</text>
</comment>
<dbReference type="PANTHER" id="PTHR35524:SF1">
    <property type="entry name" value="ALPHA-ACETOLACTATE DECARBOXYLASE"/>
    <property type="match status" value="1"/>
</dbReference>
<keyword evidence="8 9" id="KW-0456">Lyase</keyword>
<dbReference type="PIRSF" id="PIRSF001332">
    <property type="entry name" value="Acetolac_decarb"/>
    <property type="match status" value="1"/>
</dbReference>
<dbReference type="UniPathway" id="UPA00626">
    <property type="reaction ID" value="UER00678"/>
</dbReference>
<dbReference type="Pfam" id="PF03306">
    <property type="entry name" value="AAL_decarboxy"/>
    <property type="match status" value="1"/>
</dbReference>
<dbReference type="SUPFAM" id="SSF117856">
    <property type="entry name" value="AF0104/ALDC/Ptd012-like"/>
    <property type="match status" value="1"/>
</dbReference>
<dbReference type="InterPro" id="IPR005128">
    <property type="entry name" value="Acetolactate_a_deCO2ase"/>
</dbReference>
<organism evidence="10 11">
    <name type="scientific">Cerasicoccus arenae</name>
    <dbReference type="NCBI Taxonomy" id="424488"/>
    <lineage>
        <taxon>Bacteria</taxon>
        <taxon>Pseudomonadati</taxon>
        <taxon>Verrucomicrobiota</taxon>
        <taxon>Opitutia</taxon>
        <taxon>Puniceicoccales</taxon>
        <taxon>Cerasicoccaceae</taxon>
        <taxon>Cerasicoccus</taxon>
    </lineage>
</organism>
<dbReference type="EC" id="4.1.1.5" evidence="4 9"/>
<dbReference type="NCBIfam" id="TIGR01252">
    <property type="entry name" value="acetolac_decarb"/>
    <property type="match status" value="1"/>
</dbReference>
<keyword evidence="11" id="KW-1185">Reference proteome</keyword>
<dbReference type="GO" id="GO:0045151">
    <property type="term" value="P:acetoin biosynthetic process"/>
    <property type="evidence" value="ECO:0007669"/>
    <property type="project" value="UniProtKB-UniRule"/>
</dbReference>
<comment type="caution">
    <text evidence="10">The sequence shown here is derived from an EMBL/GenBank/DDBJ whole genome shotgun (WGS) entry which is preliminary data.</text>
</comment>
<proteinExistence type="inferred from homology"/>
<protein>
    <recommendedName>
        <fullName evidence="5 9">Alpha-acetolactate decarboxylase</fullName>
        <ecNumber evidence="4 9">4.1.1.5</ecNumber>
    </recommendedName>
</protein>
<dbReference type="GO" id="GO:0047605">
    <property type="term" value="F:acetolactate decarboxylase activity"/>
    <property type="evidence" value="ECO:0007669"/>
    <property type="project" value="UniProtKB-UniRule"/>
</dbReference>
<dbReference type="Proteomes" id="UP000642829">
    <property type="component" value="Unassembled WGS sequence"/>
</dbReference>
<evidence type="ECO:0000256" key="4">
    <source>
        <dbReference type="ARBA" id="ARBA00013204"/>
    </source>
</evidence>
<evidence type="ECO:0000256" key="6">
    <source>
        <dbReference type="ARBA" id="ARBA00022793"/>
    </source>
</evidence>
<evidence type="ECO:0000256" key="7">
    <source>
        <dbReference type="ARBA" id="ARBA00023061"/>
    </source>
</evidence>
<dbReference type="CDD" id="cd17299">
    <property type="entry name" value="acetolactate_decarboxylase"/>
    <property type="match status" value="1"/>
</dbReference>
<evidence type="ECO:0000256" key="3">
    <source>
        <dbReference type="ARBA" id="ARBA00007106"/>
    </source>
</evidence>
<comment type="catalytic activity">
    <reaction evidence="1 9">
        <text>(2S)-2-acetolactate + H(+) = (R)-acetoin + CO2</text>
        <dbReference type="Rhea" id="RHEA:21580"/>
        <dbReference type="ChEBI" id="CHEBI:15378"/>
        <dbReference type="ChEBI" id="CHEBI:15686"/>
        <dbReference type="ChEBI" id="CHEBI:16526"/>
        <dbReference type="ChEBI" id="CHEBI:58476"/>
        <dbReference type="EC" id="4.1.1.5"/>
    </reaction>
</comment>
<dbReference type="AlphaFoldDB" id="A0A8J3GCR3"/>
<evidence type="ECO:0000256" key="8">
    <source>
        <dbReference type="ARBA" id="ARBA00023239"/>
    </source>
</evidence>
<gene>
    <name evidence="10" type="ORF">GCM10007047_02830</name>
</gene>
<comment type="similarity">
    <text evidence="3 9">Belongs to the alpha-acetolactate decarboxylase family.</text>
</comment>
<evidence type="ECO:0000256" key="1">
    <source>
        <dbReference type="ARBA" id="ARBA00001784"/>
    </source>
</evidence>
<evidence type="ECO:0000256" key="5">
    <source>
        <dbReference type="ARBA" id="ARBA00020164"/>
    </source>
</evidence>
<sequence length="273" mass="30043">MRCIGLTLIGLTLSSLLLAKGTLAQFSVIDALLAGIYDGPTNIGELKAAGDTGLGTFNALDGELVMLDGVVYQIAHEGEVHVMPDDAHTPFAVVCDFMPEMVFPLWPVDSFHAFEGRWTTLSAATDADYLYPPDPLSENQFYAVKLEGKFTTIKARSVPRQSPPYRPLGEVVADQNIFNFAEIEGTMVGFYCPPYTRGVNVPGWHFHFISQDRQFGGHVLDFSSTGLPGVTVAWQMLDKLSLRLPGDAVFANVDLTPDRQEDLDKVERLRTED</sequence>
<dbReference type="Gene3D" id="3.30.1330.80">
    <property type="entry name" value="Hypothetical protein, similar to alpha- acetolactate decarboxylase, domain 2"/>
    <property type="match status" value="2"/>
</dbReference>
<dbReference type="EMBL" id="BMXG01000001">
    <property type="protein sequence ID" value="GHB91233.1"/>
    <property type="molecule type" value="Genomic_DNA"/>
</dbReference>
<keyword evidence="7 9" id="KW-0005">Acetoin biosynthesis</keyword>
<dbReference type="PANTHER" id="PTHR35524">
    <property type="entry name" value="ALPHA-ACETOLACTATE DECARBOXYLASE"/>
    <property type="match status" value="1"/>
</dbReference>
<keyword evidence="6 9" id="KW-0210">Decarboxylase</keyword>